<dbReference type="EMBL" id="JACJTA010000012">
    <property type="protein sequence ID" value="MBD2604498.1"/>
    <property type="molecule type" value="Genomic_DNA"/>
</dbReference>
<sequence length="204" mass="23513">MKPENFSELAALYVLDILDKSDCHLVEEAILEFPELEMELAEFRNSAGAIAYSVPDVPMAADLKERLFQRINSEITTIEALKEQATQVSWQPYLIPGIMRGTLNLDGEKREISCFIRCEANIRFPKHQHAGREEIVVLEGDLVIDGQLYTTGDRIYSLPNTIHQPETQQGCLLFVKTSFDKRTYALYKLAVIWIRVFDRFRRFP</sequence>
<dbReference type="RefSeq" id="WP_051503037.1">
    <property type="nucleotide sequence ID" value="NZ_JACJTA010000012.1"/>
</dbReference>
<dbReference type="InterPro" id="IPR014710">
    <property type="entry name" value="RmlC-like_jellyroll"/>
</dbReference>
<dbReference type="Gene3D" id="2.60.120.10">
    <property type="entry name" value="Jelly Rolls"/>
    <property type="match status" value="1"/>
</dbReference>
<keyword evidence="3" id="KW-1185">Reference proteome</keyword>
<dbReference type="Pfam" id="PF12973">
    <property type="entry name" value="Cupin_7"/>
    <property type="match status" value="1"/>
</dbReference>
<comment type="caution">
    <text evidence="2">The sequence shown here is derived from an EMBL/GenBank/DDBJ whole genome shotgun (WGS) entry which is preliminary data.</text>
</comment>
<dbReference type="InterPro" id="IPR025979">
    <property type="entry name" value="ChrR-like_cupin_dom"/>
</dbReference>
<evidence type="ECO:0000313" key="3">
    <source>
        <dbReference type="Proteomes" id="UP000660380"/>
    </source>
</evidence>
<feature type="domain" description="ChrR-like cupin" evidence="1">
    <location>
        <begin position="85"/>
        <end position="177"/>
    </location>
</feature>
<accession>A0ABR8GP11</accession>
<reference evidence="2 3" key="1">
    <citation type="journal article" date="2020" name="ISME J.">
        <title>Comparative genomics reveals insights into cyanobacterial evolution and habitat adaptation.</title>
        <authorList>
            <person name="Chen M.Y."/>
            <person name="Teng W.K."/>
            <person name="Zhao L."/>
            <person name="Hu C.X."/>
            <person name="Zhou Y.K."/>
            <person name="Han B.P."/>
            <person name="Song L.R."/>
            <person name="Shu W.S."/>
        </authorList>
    </citation>
    <scope>NUCLEOTIDE SEQUENCE [LARGE SCALE GENOMIC DNA]</scope>
    <source>
        <strain evidence="2 3">FACHB-248</strain>
    </source>
</reference>
<dbReference type="SUPFAM" id="SSF51182">
    <property type="entry name" value="RmlC-like cupins"/>
    <property type="match status" value="1"/>
</dbReference>
<organism evidence="2 3">
    <name type="scientific">Scytonema hofmannii FACHB-248</name>
    <dbReference type="NCBI Taxonomy" id="1842502"/>
    <lineage>
        <taxon>Bacteria</taxon>
        <taxon>Bacillati</taxon>
        <taxon>Cyanobacteriota</taxon>
        <taxon>Cyanophyceae</taxon>
        <taxon>Nostocales</taxon>
        <taxon>Scytonemataceae</taxon>
        <taxon>Scytonema</taxon>
    </lineage>
</organism>
<evidence type="ECO:0000259" key="1">
    <source>
        <dbReference type="Pfam" id="PF12973"/>
    </source>
</evidence>
<gene>
    <name evidence="2" type="ORF">H6G81_08130</name>
</gene>
<proteinExistence type="predicted"/>
<dbReference type="Proteomes" id="UP000660380">
    <property type="component" value="Unassembled WGS sequence"/>
</dbReference>
<protein>
    <submittedName>
        <fullName evidence="2">Cupin domain-containing protein</fullName>
    </submittedName>
</protein>
<evidence type="ECO:0000313" key="2">
    <source>
        <dbReference type="EMBL" id="MBD2604498.1"/>
    </source>
</evidence>
<dbReference type="InterPro" id="IPR011051">
    <property type="entry name" value="RmlC_Cupin_sf"/>
</dbReference>
<name>A0ABR8GP11_9CYAN</name>